<evidence type="ECO:0000259" key="6">
    <source>
        <dbReference type="Pfam" id="PF07714"/>
    </source>
</evidence>
<keyword evidence="1" id="KW-0723">Serine/threonine-protein kinase</keyword>
<dbReference type="Proteomes" id="UP001412067">
    <property type="component" value="Unassembled WGS sequence"/>
</dbReference>
<dbReference type="PANTHER" id="PTHR27002">
    <property type="entry name" value="RECEPTOR-LIKE SERINE/THREONINE-PROTEIN KINASE SD1-8"/>
    <property type="match status" value="1"/>
</dbReference>
<organism evidence="7 8">
    <name type="scientific">Platanthera guangdongensis</name>
    <dbReference type="NCBI Taxonomy" id="2320717"/>
    <lineage>
        <taxon>Eukaryota</taxon>
        <taxon>Viridiplantae</taxon>
        <taxon>Streptophyta</taxon>
        <taxon>Embryophyta</taxon>
        <taxon>Tracheophyta</taxon>
        <taxon>Spermatophyta</taxon>
        <taxon>Magnoliopsida</taxon>
        <taxon>Liliopsida</taxon>
        <taxon>Asparagales</taxon>
        <taxon>Orchidaceae</taxon>
        <taxon>Orchidoideae</taxon>
        <taxon>Orchideae</taxon>
        <taxon>Orchidinae</taxon>
        <taxon>Platanthera</taxon>
    </lineage>
</organism>
<reference evidence="7 8" key="1">
    <citation type="journal article" date="2022" name="Nat. Plants">
        <title>Genomes of leafy and leafless Platanthera orchids illuminate the evolution of mycoheterotrophy.</title>
        <authorList>
            <person name="Li M.H."/>
            <person name="Liu K.W."/>
            <person name="Li Z."/>
            <person name="Lu H.C."/>
            <person name="Ye Q.L."/>
            <person name="Zhang D."/>
            <person name="Wang J.Y."/>
            <person name="Li Y.F."/>
            <person name="Zhong Z.M."/>
            <person name="Liu X."/>
            <person name="Yu X."/>
            <person name="Liu D.K."/>
            <person name="Tu X.D."/>
            <person name="Liu B."/>
            <person name="Hao Y."/>
            <person name="Liao X.Y."/>
            <person name="Jiang Y.T."/>
            <person name="Sun W.H."/>
            <person name="Chen J."/>
            <person name="Chen Y.Q."/>
            <person name="Ai Y."/>
            <person name="Zhai J.W."/>
            <person name="Wu S.S."/>
            <person name="Zhou Z."/>
            <person name="Hsiao Y.Y."/>
            <person name="Wu W.L."/>
            <person name="Chen Y.Y."/>
            <person name="Lin Y.F."/>
            <person name="Hsu J.L."/>
            <person name="Li C.Y."/>
            <person name="Wang Z.W."/>
            <person name="Zhao X."/>
            <person name="Zhong W.Y."/>
            <person name="Ma X.K."/>
            <person name="Ma L."/>
            <person name="Huang J."/>
            <person name="Chen G.Z."/>
            <person name="Huang M.Z."/>
            <person name="Huang L."/>
            <person name="Peng D.H."/>
            <person name="Luo Y.B."/>
            <person name="Zou S.Q."/>
            <person name="Chen S.P."/>
            <person name="Lan S."/>
            <person name="Tsai W.C."/>
            <person name="Van de Peer Y."/>
            <person name="Liu Z.J."/>
        </authorList>
    </citation>
    <scope>NUCLEOTIDE SEQUENCE [LARGE SCALE GENOMIC DNA]</scope>
    <source>
        <strain evidence="7">Lor288</strain>
    </source>
</reference>
<keyword evidence="2" id="KW-0808">Transferase</keyword>
<evidence type="ECO:0000256" key="3">
    <source>
        <dbReference type="ARBA" id="ARBA00022741"/>
    </source>
</evidence>
<dbReference type="Gene3D" id="1.10.510.10">
    <property type="entry name" value="Transferase(Phosphotransferase) domain 1"/>
    <property type="match status" value="1"/>
</dbReference>
<evidence type="ECO:0000256" key="4">
    <source>
        <dbReference type="ARBA" id="ARBA00022777"/>
    </source>
</evidence>
<keyword evidence="5" id="KW-0067">ATP-binding</keyword>
<evidence type="ECO:0000256" key="5">
    <source>
        <dbReference type="ARBA" id="ARBA00022840"/>
    </source>
</evidence>
<keyword evidence="8" id="KW-1185">Reference proteome</keyword>
<keyword evidence="4" id="KW-0418">Kinase</keyword>
<evidence type="ECO:0000256" key="1">
    <source>
        <dbReference type="ARBA" id="ARBA00022527"/>
    </source>
</evidence>
<proteinExistence type="predicted"/>
<keyword evidence="3" id="KW-0547">Nucleotide-binding</keyword>
<dbReference type="InterPro" id="IPR001245">
    <property type="entry name" value="Ser-Thr/Tyr_kinase_cat_dom"/>
</dbReference>
<dbReference type="PANTHER" id="PTHR27002:SF181">
    <property type="entry name" value="RECEPTOR-LIKE SERINE_THREONINE-PROTEIN KINASE"/>
    <property type="match status" value="1"/>
</dbReference>
<protein>
    <submittedName>
        <fullName evidence="7">G-type lectin S-receptor-like serine/threonine-protein kinase SRK</fullName>
    </submittedName>
</protein>
<gene>
    <name evidence="7" type="primary">SRK</name>
    <name evidence="7" type="ORF">KSP40_PGU005551</name>
</gene>
<dbReference type="EMBL" id="JBBWWR010000018">
    <property type="protein sequence ID" value="KAK8943357.1"/>
    <property type="molecule type" value="Genomic_DNA"/>
</dbReference>
<evidence type="ECO:0000256" key="2">
    <source>
        <dbReference type="ARBA" id="ARBA00022679"/>
    </source>
</evidence>
<dbReference type="SUPFAM" id="SSF56112">
    <property type="entry name" value="Protein kinase-like (PK-like)"/>
    <property type="match status" value="1"/>
</dbReference>
<dbReference type="InterPro" id="IPR011009">
    <property type="entry name" value="Kinase-like_dom_sf"/>
</dbReference>
<evidence type="ECO:0000313" key="8">
    <source>
        <dbReference type="Proteomes" id="UP001412067"/>
    </source>
</evidence>
<feature type="domain" description="Serine-threonine/tyrosine-protein kinase catalytic" evidence="6">
    <location>
        <begin position="4"/>
        <end position="35"/>
    </location>
</feature>
<accession>A0ABR2LJQ2</accession>
<dbReference type="Pfam" id="PF07714">
    <property type="entry name" value="PK_Tyr_Ser-Thr"/>
    <property type="match status" value="1"/>
</dbReference>
<comment type="caution">
    <text evidence="7">The sequence shown here is derived from an EMBL/GenBank/DDBJ whole genome shotgun (WGS) entry which is preliminary data.</text>
</comment>
<name>A0ABR2LJQ2_9ASPA</name>
<evidence type="ECO:0000313" key="7">
    <source>
        <dbReference type="EMBL" id="KAK8943357.1"/>
    </source>
</evidence>
<sequence length="156" mass="17305">MSGYISPEYAFKGLFSVKSDVFSFGILLLEIVSGRISAGLHEFGSSCSLLAYVDLLKEKIKKCYMRPGHLTRIVNKKQFERLREILEDPLVAATPLRAAPPYTPLHAPPPCVFLRAPPPCVCLGTLCSQDRSKCVVERSILQISPVSNPFRQPETV</sequence>